<dbReference type="EMBL" id="MU007143">
    <property type="protein sequence ID" value="KAF2417231.1"/>
    <property type="molecule type" value="Genomic_DNA"/>
</dbReference>
<proteinExistence type="predicted"/>
<evidence type="ECO:0000256" key="1">
    <source>
        <dbReference type="SAM" id="SignalP"/>
    </source>
</evidence>
<feature type="chain" id="PRO_5040335530" evidence="1">
    <location>
        <begin position="23"/>
        <end position="68"/>
    </location>
</feature>
<protein>
    <submittedName>
        <fullName evidence="2">Uncharacterized protein</fullName>
    </submittedName>
</protein>
<keyword evidence="1" id="KW-0732">Signal</keyword>
<dbReference type="OrthoDB" id="3223416at2759"/>
<sequence length="68" mass="7467">PRYVVFLARLAHVTLLSTTILSTTELWVRGGKHGLILAVDTAVVLELEHVTKYPSNADTVKLQSPPND</sequence>
<keyword evidence="3" id="KW-1185">Reference proteome</keyword>
<feature type="signal peptide" evidence="1">
    <location>
        <begin position="1"/>
        <end position="22"/>
    </location>
</feature>
<evidence type="ECO:0000313" key="3">
    <source>
        <dbReference type="Proteomes" id="UP000800235"/>
    </source>
</evidence>
<feature type="non-terminal residue" evidence="2">
    <location>
        <position position="1"/>
    </location>
</feature>
<organism evidence="2 3">
    <name type="scientific">Tothia fuscella</name>
    <dbReference type="NCBI Taxonomy" id="1048955"/>
    <lineage>
        <taxon>Eukaryota</taxon>
        <taxon>Fungi</taxon>
        <taxon>Dikarya</taxon>
        <taxon>Ascomycota</taxon>
        <taxon>Pezizomycotina</taxon>
        <taxon>Dothideomycetes</taxon>
        <taxon>Pleosporomycetidae</taxon>
        <taxon>Venturiales</taxon>
        <taxon>Cylindrosympodiaceae</taxon>
        <taxon>Tothia</taxon>
    </lineage>
</organism>
<evidence type="ECO:0000313" key="2">
    <source>
        <dbReference type="EMBL" id="KAF2417231.1"/>
    </source>
</evidence>
<accession>A0A9P4TSQ3</accession>
<dbReference type="Proteomes" id="UP000800235">
    <property type="component" value="Unassembled WGS sequence"/>
</dbReference>
<reference evidence="2" key="1">
    <citation type="journal article" date="2020" name="Stud. Mycol.">
        <title>101 Dothideomycetes genomes: a test case for predicting lifestyles and emergence of pathogens.</title>
        <authorList>
            <person name="Haridas S."/>
            <person name="Albert R."/>
            <person name="Binder M."/>
            <person name="Bloem J."/>
            <person name="Labutti K."/>
            <person name="Salamov A."/>
            <person name="Andreopoulos B."/>
            <person name="Baker S."/>
            <person name="Barry K."/>
            <person name="Bills G."/>
            <person name="Bluhm B."/>
            <person name="Cannon C."/>
            <person name="Castanera R."/>
            <person name="Culley D."/>
            <person name="Daum C."/>
            <person name="Ezra D."/>
            <person name="Gonzalez J."/>
            <person name="Henrissat B."/>
            <person name="Kuo A."/>
            <person name="Liang C."/>
            <person name="Lipzen A."/>
            <person name="Lutzoni F."/>
            <person name="Magnuson J."/>
            <person name="Mondo S."/>
            <person name="Nolan M."/>
            <person name="Ohm R."/>
            <person name="Pangilinan J."/>
            <person name="Park H.-J."/>
            <person name="Ramirez L."/>
            <person name="Alfaro M."/>
            <person name="Sun H."/>
            <person name="Tritt A."/>
            <person name="Yoshinaga Y."/>
            <person name="Zwiers L.-H."/>
            <person name="Turgeon B."/>
            <person name="Goodwin S."/>
            <person name="Spatafora J."/>
            <person name="Crous P."/>
            <person name="Grigoriev I."/>
        </authorList>
    </citation>
    <scope>NUCLEOTIDE SEQUENCE</scope>
    <source>
        <strain evidence="2">CBS 130266</strain>
    </source>
</reference>
<name>A0A9P4TSQ3_9PEZI</name>
<gene>
    <name evidence="2" type="ORF">EJ08DRAFT_622324</name>
</gene>
<dbReference type="AlphaFoldDB" id="A0A9P4TSQ3"/>
<comment type="caution">
    <text evidence="2">The sequence shown here is derived from an EMBL/GenBank/DDBJ whole genome shotgun (WGS) entry which is preliminary data.</text>
</comment>